<feature type="transmembrane region" description="Helical" evidence="1">
    <location>
        <begin position="103"/>
        <end position="129"/>
    </location>
</feature>
<protein>
    <recommendedName>
        <fullName evidence="4">DNA gyrase subunit B</fullName>
    </recommendedName>
</protein>
<evidence type="ECO:0000256" key="1">
    <source>
        <dbReference type="SAM" id="Phobius"/>
    </source>
</evidence>
<keyword evidence="1" id="KW-0812">Transmembrane</keyword>
<keyword evidence="3" id="KW-1185">Reference proteome</keyword>
<gene>
    <name evidence="2" type="ORF">AL072_18335</name>
</gene>
<name>A0AAC8ZV47_9PROT</name>
<keyword evidence="1" id="KW-1133">Transmembrane helix</keyword>
<sequence>MVYAARDTVPPAAFVAAALGLIGLRLLISGGEAGRAWRPPLLAGAAALTALLPLDPWLAARAYPVVLSLGFAAAFAVTLRDPPSLVERLARLREPDLPPEGQAYCRAVTWVWTVWLTLNAAVAAGLALAGSDEAWALWTGLLTYGAMGALFAGEWVVRRRVRGTVR</sequence>
<keyword evidence="1" id="KW-0472">Membrane</keyword>
<dbReference type="KEGG" id="ati:AL072_18335"/>
<feature type="transmembrane region" description="Helical" evidence="1">
    <location>
        <begin position="65"/>
        <end position="82"/>
    </location>
</feature>
<dbReference type="Proteomes" id="UP000069935">
    <property type="component" value="Chromosome 2"/>
</dbReference>
<accession>A0AAC8ZV47</accession>
<dbReference type="AlphaFoldDB" id="A0AAC8ZV47"/>
<organism evidence="2 3">
    <name type="scientific">Azospirillum thiophilum</name>
    <dbReference type="NCBI Taxonomy" id="528244"/>
    <lineage>
        <taxon>Bacteria</taxon>
        <taxon>Pseudomonadati</taxon>
        <taxon>Pseudomonadota</taxon>
        <taxon>Alphaproteobacteria</taxon>
        <taxon>Rhodospirillales</taxon>
        <taxon>Azospirillaceae</taxon>
        <taxon>Azospirillum</taxon>
    </lineage>
</organism>
<feature type="transmembrane region" description="Helical" evidence="1">
    <location>
        <begin position="135"/>
        <end position="157"/>
    </location>
</feature>
<feature type="transmembrane region" description="Helical" evidence="1">
    <location>
        <begin position="12"/>
        <end position="28"/>
    </location>
</feature>
<evidence type="ECO:0008006" key="4">
    <source>
        <dbReference type="Google" id="ProtNLM"/>
    </source>
</evidence>
<evidence type="ECO:0000313" key="3">
    <source>
        <dbReference type="Proteomes" id="UP000069935"/>
    </source>
</evidence>
<reference evidence="3" key="1">
    <citation type="submission" date="2015-08" db="EMBL/GenBank/DDBJ databases">
        <title>Complete Genome Sequence of Azospirillum thiophilum BV-S.</title>
        <authorList>
            <person name="Fomenkov A."/>
            <person name="Vincze T."/>
            <person name="Grabovich M."/>
            <person name="Dubinina G."/>
            <person name="Orlova M."/>
            <person name="Belousova E."/>
            <person name="Roberts R.J."/>
        </authorList>
    </citation>
    <scope>NUCLEOTIDE SEQUENCE [LARGE SCALE GENOMIC DNA]</scope>
    <source>
        <strain evidence="3">BV-S</strain>
    </source>
</reference>
<dbReference type="EMBL" id="CP012402">
    <property type="protein sequence ID" value="ALG73208.1"/>
    <property type="molecule type" value="Genomic_DNA"/>
</dbReference>
<evidence type="ECO:0000313" key="2">
    <source>
        <dbReference type="EMBL" id="ALG73208.1"/>
    </source>
</evidence>
<reference evidence="2 3" key="2">
    <citation type="journal article" date="2016" name="Genome Announc.">
        <title>Complete Genome Sequence of a Strain of Azospirillum thiophilum Isolated from a Sulfide Spring.</title>
        <authorList>
            <person name="Fomenkov A."/>
            <person name="Vincze T."/>
            <person name="Grabovich M."/>
            <person name="Anton B.P."/>
            <person name="Dubinina G."/>
            <person name="Orlova M."/>
            <person name="Belousova E."/>
            <person name="Roberts R.J."/>
        </authorList>
    </citation>
    <scope>NUCLEOTIDE SEQUENCE [LARGE SCALE GENOMIC DNA]</scope>
    <source>
        <strain evidence="2 3">BV-S</strain>
    </source>
</reference>
<proteinExistence type="predicted"/>